<feature type="domain" description="HNH nuclease" evidence="1">
    <location>
        <begin position="7"/>
        <end position="58"/>
    </location>
</feature>
<dbReference type="GO" id="GO:0008270">
    <property type="term" value="F:zinc ion binding"/>
    <property type="evidence" value="ECO:0007669"/>
    <property type="project" value="InterPro"/>
</dbReference>
<dbReference type="GO" id="GO:0003676">
    <property type="term" value="F:nucleic acid binding"/>
    <property type="evidence" value="ECO:0007669"/>
    <property type="project" value="InterPro"/>
</dbReference>
<accession>A0A1G2Q7I9</accession>
<dbReference type="CDD" id="cd00085">
    <property type="entry name" value="HNHc"/>
    <property type="match status" value="1"/>
</dbReference>
<name>A0A1G2Q7I9_9BACT</name>
<evidence type="ECO:0000313" key="3">
    <source>
        <dbReference type="Proteomes" id="UP000176772"/>
    </source>
</evidence>
<evidence type="ECO:0000259" key="1">
    <source>
        <dbReference type="SMART" id="SM00507"/>
    </source>
</evidence>
<gene>
    <name evidence="2" type="ORF">A2588_00640</name>
</gene>
<comment type="caution">
    <text evidence="2">The sequence shown here is derived from an EMBL/GenBank/DDBJ whole genome shotgun (WGS) entry which is preliminary data.</text>
</comment>
<organism evidence="2 3">
    <name type="scientific">Candidatus Veblenbacteria bacterium RIFOXYD1_FULL_43_11</name>
    <dbReference type="NCBI Taxonomy" id="1802429"/>
    <lineage>
        <taxon>Bacteria</taxon>
        <taxon>Candidatus Vebleniibacteriota</taxon>
    </lineage>
</organism>
<dbReference type="SMART" id="SM00507">
    <property type="entry name" value="HNHc"/>
    <property type="match status" value="1"/>
</dbReference>
<dbReference type="InterPro" id="IPR002711">
    <property type="entry name" value="HNH"/>
</dbReference>
<proteinExistence type="predicted"/>
<dbReference type="GO" id="GO:0004519">
    <property type="term" value="F:endonuclease activity"/>
    <property type="evidence" value="ECO:0007669"/>
    <property type="project" value="InterPro"/>
</dbReference>
<dbReference type="Pfam" id="PF01844">
    <property type="entry name" value="HNH"/>
    <property type="match status" value="1"/>
</dbReference>
<dbReference type="EMBL" id="MHTF01000040">
    <property type="protein sequence ID" value="OHA56498.1"/>
    <property type="molecule type" value="Genomic_DNA"/>
</dbReference>
<sequence length="154" mass="17500">MFDMSDSKEKLYIETDYSCAYCGQKGLDNLSVDHIDGKNARKANSYDNLIVLCHNCHHRKTNGKGITLDQIKKLKKSLIYKTLTLYGVNAIKTCVRNNYGIAATPFLVNHLVELGLLKFTEEISSYGSNGHEVSTEALYQLTDEGKRIYDKWLR</sequence>
<evidence type="ECO:0000313" key="2">
    <source>
        <dbReference type="EMBL" id="OHA56498.1"/>
    </source>
</evidence>
<dbReference type="AlphaFoldDB" id="A0A1G2Q7I9"/>
<dbReference type="InterPro" id="IPR003615">
    <property type="entry name" value="HNH_nuc"/>
</dbReference>
<reference evidence="2 3" key="1">
    <citation type="journal article" date="2016" name="Nat. Commun.">
        <title>Thousands of microbial genomes shed light on interconnected biogeochemical processes in an aquifer system.</title>
        <authorList>
            <person name="Anantharaman K."/>
            <person name="Brown C.T."/>
            <person name="Hug L.A."/>
            <person name="Sharon I."/>
            <person name="Castelle C.J."/>
            <person name="Probst A.J."/>
            <person name="Thomas B.C."/>
            <person name="Singh A."/>
            <person name="Wilkins M.J."/>
            <person name="Karaoz U."/>
            <person name="Brodie E.L."/>
            <person name="Williams K.H."/>
            <person name="Hubbard S.S."/>
            <person name="Banfield J.F."/>
        </authorList>
    </citation>
    <scope>NUCLEOTIDE SEQUENCE [LARGE SCALE GENOMIC DNA]</scope>
</reference>
<dbReference type="Proteomes" id="UP000176772">
    <property type="component" value="Unassembled WGS sequence"/>
</dbReference>
<dbReference type="Gene3D" id="1.10.30.50">
    <property type="match status" value="1"/>
</dbReference>
<protein>
    <recommendedName>
        <fullName evidence="1">HNH nuclease domain-containing protein</fullName>
    </recommendedName>
</protein>